<dbReference type="InterPro" id="IPR009057">
    <property type="entry name" value="Homeodomain-like_sf"/>
</dbReference>
<keyword evidence="3" id="KW-0804">Transcription</keyword>
<protein>
    <submittedName>
        <fullName evidence="6">Uncharacterized protein</fullName>
    </submittedName>
</protein>
<dbReference type="RefSeq" id="WP_051694373.1">
    <property type="nucleotide sequence ID" value="NZ_CP054599.1"/>
</dbReference>
<dbReference type="SUPFAM" id="SSF48498">
    <property type="entry name" value="Tetracyclin repressor-like, C-terminal domain"/>
    <property type="match status" value="1"/>
</dbReference>
<name>A0A073J164_9RHOB</name>
<dbReference type="PANTHER" id="PTHR30055">
    <property type="entry name" value="HTH-TYPE TRANSCRIPTIONAL REGULATOR RUTR"/>
    <property type="match status" value="1"/>
</dbReference>
<keyword evidence="2 4" id="KW-0238">DNA-binding</keyword>
<reference evidence="6 7" key="1">
    <citation type="submission" date="2014-01" db="EMBL/GenBank/DDBJ databases">
        <title>Sulfitobacter sp. H3 (MCCC 1A00686) Genome Sequencing.</title>
        <authorList>
            <person name="Lai Q."/>
            <person name="Hong Z."/>
        </authorList>
    </citation>
    <scope>NUCLEOTIDE SEQUENCE [LARGE SCALE GENOMIC DNA]</scope>
    <source>
        <strain evidence="6 7">H3</strain>
    </source>
</reference>
<accession>A0A073J164</accession>
<evidence type="ECO:0000313" key="6">
    <source>
        <dbReference type="EMBL" id="KEJ95431.1"/>
    </source>
</evidence>
<feature type="DNA-binding region" description="H-T-H motif" evidence="4">
    <location>
        <begin position="41"/>
        <end position="60"/>
    </location>
</feature>
<keyword evidence="7" id="KW-1185">Reference proteome</keyword>
<evidence type="ECO:0000256" key="5">
    <source>
        <dbReference type="SAM" id="MobiDB-lite"/>
    </source>
</evidence>
<dbReference type="InterPro" id="IPR036271">
    <property type="entry name" value="Tet_transcr_reg_TetR-rel_C_sf"/>
</dbReference>
<keyword evidence="1" id="KW-0805">Transcription regulation</keyword>
<dbReference type="Gene3D" id="1.10.357.10">
    <property type="entry name" value="Tetracycline Repressor, domain 2"/>
    <property type="match status" value="1"/>
</dbReference>
<dbReference type="Pfam" id="PF00440">
    <property type="entry name" value="TetR_N"/>
    <property type="match status" value="1"/>
</dbReference>
<evidence type="ECO:0000256" key="3">
    <source>
        <dbReference type="ARBA" id="ARBA00023163"/>
    </source>
</evidence>
<dbReference type="InterPro" id="IPR001647">
    <property type="entry name" value="HTH_TetR"/>
</dbReference>
<evidence type="ECO:0000256" key="2">
    <source>
        <dbReference type="ARBA" id="ARBA00023125"/>
    </source>
</evidence>
<evidence type="ECO:0000256" key="4">
    <source>
        <dbReference type="PROSITE-ProRule" id="PRU00335"/>
    </source>
</evidence>
<dbReference type="PANTHER" id="PTHR30055:SF234">
    <property type="entry name" value="HTH-TYPE TRANSCRIPTIONAL REGULATOR BETI"/>
    <property type="match status" value="1"/>
</dbReference>
<dbReference type="PRINTS" id="PR00455">
    <property type="entry name" value="HTHTETR"/>
</dbReference>
<feature type="region of interest" description="Disordered" evidence="5">
    <location>
        <begin position="1"/>
        <end position="20"/>
    </location>
</feature>
<proteinExistence type="predicted"/>
<dbReference type="EMBL" id="JAMD01000006">
    <property type="protein sequence ID" value="KEJ95431.1"/>
    <property type="molecule type" value="Genomic_DNA"/>
</dbReference>
<sequence>MTLQDQEIAAEDTTSTPQNDKRARILEATERLLVRYGLEFPMSRISRESGVAVGSIYNYFPSKSALVLGVYQQLASQINEALVADDDADTRDPKARVMAYIHAYIEFFWADPDRAVLFEYLTNVPVIETPEIAEVFKPLRDYNRAIFADAQEQGVLKSFAPRSMAGFVGGGIRNALKWHRATQSQLTDAQRDNIAQMSWAAIAA</sequence>
<evidence type="ECO:0000313" key="7">
    <source>
        <dbReference type="Proteomes" id="UP000027746"/>
    </source>
</evidence>
<comment type="caution">
    <text evidence="6">The sequence shown here is derived from an EMBL/GenBank/DDBJ whole genome shotgun (WGS) entry which is preliminary data.</text>
</comment>
<organism evidence="6 7">
    <name type="scientific">Pseudosulfitobacter pseudonitzschiae</name>
    <dbReference type="NCBI Taxonomy" id="1402135"/>
    <lineage>
        <taxon>Bacteria</taxon>
        <taxon>Pseudomonadati</taxon>
        <taxon>Pseudomonadota</taxon>
        <taxon>Alphaproteobacteria</taxon>
        <taxon>Rhodobacterales</taxon>
        <taxon>Roseobacteraceae</taxon>
        <taxon>Pseudosulfitobacter</taxon>
    </lineage>
</organism>
<dbReference type="PROSITE" id="PS50977">
    <property type="entry name" value="HTH_TETR_2"/>
    <property type="match status" value="1"/>
</dbReference>
<gene>
    <name evidence="6" type="ORF">SUH3_20820</name>
</gene>
<dbReference type="GO" id="GO:0003700">
    <property type="term" value="F:DNA-binding transcription factor activity"/>
    <property type="evidence" value="ECO:0007669"/>
    <property type="project" value="TreeGrafter"/>
</dbReference>
<dbReference type="OrthoDB" id="9809265at2"/>
<dbReference type="GO" id="GO:0000976">
    <property type="term" value="F:transcription cis-regulatory region binding"/>
    <property type="evidence" value="ECO:0007669"/>
    <property type="project" value="TreeGrafter"/>
</dbReference>
<dbReference type="SUPFAM" id="SSF46689">
    <property type="entry name" value="Homeodomain-like"/>
    <property type="match status" value="1"/>
</dbReference>
<evidence type="ECO:0000256" key="1">
    <source>
        <dbReference type="ARBA" id="ARBA00023015"/>
    </source>
</evidence>
<dbReference type="GeneID" id="68871385"/>
<dbReference type="AlphaFoldDB" id="A0A073J164"/>
<dbReference type="Proteomes" id="UP000027746">
    <property type="component" value="Unassembled WGS sequence"/>
</dbReference>
<dbReference type="InterPro" id="IPR050109">
    <property type="entry name" value="HTH-type_TetR-like_transc_reg"/>
</dbReference>